<keyword evidence="3" id="KW-1185">Reference proteome</keyword>
<feature type="region of interest" description="Disordered" evidence="1">
    <location>
        <begin position="1"/>
        <end position="36"/>
    </location>
</feature>
<reference evidence="2" key="1">
    <citation type="submission" date="2022-12" db="EMBL/GenBank/DDBJ databases">
        <title>Draft genome assemblies for two species of Escallonia (Escalloniales).</title>
        <authorList>
            <person name="Chanderbali A."/>
            <person name="Dervinis C."/>
            <person name="Anghel I."/>
            <person name="Soltis D."/>
            <person name="Soltis P."/>
            <person name="Zapata F."/>
        </authorList>
    </citation>
    <scope>NUCLEOTIDE SEQUENCE</scope>
    <source>
        <strain evidence="2">UCBG92.1500</strain>
        <tissue evidence="2">Leaf</tissue>
    </source>
</reference>
<dbReference type="Proteomes" id="UP001187471">
    <property type="component" value="Unassembled WGS sequence"/>
</dbReference>
<accession>A0AA88UMH3</accession>
<evidence type="ECO:0000313" key="2">
    <source>
        <dbReference type="EMBL" id="KAK2987511.1"/>
    </source>
</evidence>
<name>A0AA88UMH3_9ASTE</name>
<organism evidence="2 3">
    <name type="scientific">Escallonia rubra</name>
    <dbReference type="NCBI Taxonomy" id="112253"/>
    <lineage>
        <taxon>Eukaryota</taxon>
        <taxon>Viridiplantae</taxon>
        <taxon>Streptophyta</taxon>
        <taxon>Embryophyta</taxon>
        <taxon>Tracheophyta</taxon>
        <taxon>Spermatophyta</taxon>
        <taxon>Magnoliopsida</taxon>
        <taxon>eudicotyledons</taxon>
        <taxon>Gunneridae</taxon>
        <taxon>Pentapetalae</taxon>
        <taxon>asterids</taxon>
        <taxon>campanulids</taxon>
        <taxon>Escalloniales</taxon>
        <taxon>Escalloniaceae</taxon>
        <taxon>Escallonia</taxon>
    </lineage>
</organism>
<comment type="caution">
    <text evidence="2">The sequence shown here is derived from an EMBL/GenBank/DDBJ whole genome shotgun (WGS) entry which is preliminary data.</text>
</comment>
<dbReference type="AlphaFoldDB" id="A0AA88UMH3"/>
<sequence length="82" mass="9323">MEDCYELKREEEEGEESNQSNYTSEEEGSEEYRRGGYHAVRTGDSFKGGHISDILLLLLGVQARSLVPLYSKQGKYFSDPNV</sequence>
<evidence type="ECO:0000313" key="3">
    <source>
        <dbReference type="Proteomes" id="UP001187471"/>
    </source>
</evidence>
<proteinExistence type="predicted"/>
<protein>
    <submittedName>
        <fullName evidence="2">Uncharacterized protein</fullName>
    </submittedName>
</protein>
<dbReference type="EMBL" id="JAVXUO010000979">
    <property type="protein sequence ID" value="KAK2987511.1"/>
    <property type="molecule type" value="Genomic_DNA"/>
</dbReference>
<evidence type="ECO:0000256" key="1">
    <source>
        <dbReference type="SAM" id="MobiDB-lite"/>
    </source>
</evidence>
<feature type="compositionally biased region" description="Basic and acidic residues" evidence="1">
    <location>
        <begin position="1"/>
        <end position="11"/>
    </location>
</feature>
<gene>
    <name evidence="2" type="ORF">RJ640_017248</name>
</gene>